<dbReference type="Gene3D" id="3.40.630.30">
    <property type="match status" value="1"/>
</dbReference>
<evidence type="ECO:0000313" key="5">
    <source>
        <dbReference type="Proteomes" id="UP000243589"/>
    </source>
</evidence>
<dbReference type="CDD" id="cd04301">
    <property type="entry name" value="NAT_SF"/>
    <property type="match status" value="1"/>
</dbReference>
<gene>
    <name evidence="4" type="ORF">Bravens_01466</name>
</gene>
<evidence type="ECO:0000259" key="3">
    <source>
        <dbReference type="PROSITE" id="PS51186"/>
    </source>
</evidence>
<reference evidence="4 5" key="1">
    <citation type="submission" date="2016-01" db="EMBL/GenBank/DDBJ databases">
        <title>Use of Whole Genome Sequencing to ascertain that Brevibacterium massiliense (Roux, Raoult 2009) is a later heterotypic synonym of Brevibacterium ravenspurgense (Mages 2008).</title>
        <authorList>
            <person name="Bernier A.-M."/>
            <person name="Burdz T."/>
            <person name="Huynh C."/>
            <person name="Pachecho A.L."/>
            <person name="Wiebe D."/>
            <person name="Bonner C."/>
            <person name="Bernard K."/>
        </authorList>
    </citation>
    <scope>NUCLEOTIDE SEQUENCE [LARGE SCALE GENOMIC DNA]</scope>
    <source>
        <strain evidence="4 5">CCUG56047</strain>
    </source>
</reference>
<dbReference type="AlphaFoldDB" id="A0A150H8I7"/>
<dbReference type="InterPro" id="IPR056935">
    <property type="entry name" value="Rv0428c-like_C"/>
</dbReference>
<dbReference type="PANTHER" id="PTHR43877">
    <property type="entry name" value="AMINOALKYLPHOSPHONATE N-ACETYLTRANSFERASE-RELATED-RELATED"/>
    <property type="match status" value="1"/>
</dbReference>
<proteinExistence type="predicted"/>
<dbReference type="RefSeq" id="WP_157452718.1">
    <property type="nucleotide sequence ID" value="NZ_JAKRCZ010000002.1"/>
</dbReference>
<evidence type="ECO:0000313" key="4">
    <source>
        <dbReference type="EMBL" id="KXZ58417.1"/>
    </source>
</evidence>
<evidence type="ECO:0000256" key="2">
    <source>
        <dbReference type="ARBA" id="ARBA00023315"/>
    </source>
</evidence>
<keyword evidence="5" id="KW-1185">Reference proteome</keyword>
<evidence type="ECO:0000256" key="1">
    <source>
        <dbReference type="ARBA" id="ARBA00022679"/>
    </source>
</evidence>
<comment type="caution">
    <text evidence="4">The sequence shown here is derived from an EMBL/GenBank/DDBJ whole genome shotgun (WGS) entry which is preliminary data.</text>
</comment>
<dbReference type="InterPro" id="IPR016181">
    <property type="entry name" value="Acyl_CoA_acyltransferase"/>
</dbReference>
<feature type="domain" description="N-acetyltransferase" evidence="3">
    <location>
        <begin position="213"/>
        <end position="349"/>
    </location>
</feature>
<organism evidence="4 5">
    <name type="scientific">Brevibacterium ravenspurgense</name>
    <dbReference type="NCBI Taxonomy" id="479117"/>
    <lineage>
        <taxon>Bacteria</taxon>
        <taxon>Bacillati</taxon>
        <taxon>Actinomycetota</taxon>
        <taxon>Actinomycetes</taxon>
        <taxon>Micrococcales</taxon>
        <taxon>Brevibacteriaceae</taxon>
        <taxon>Brevibacterium</taxon>
    </lineage>
</organism>
<dbReference type="InterPro" id="IPR050832">
    <property type="entry name" value="Bact_Acetyltransf"/>
</dbReference>
<dbReference type="Pfam" id="PF00583">
    <property type="entry name" value="Acetyltransf_1"/>
    <property type="match status" value="1"/>
</dbReference>
<keyword evidence="1 4" id="KW-0808">Transferase</keyword>
<sequence length="357" mass="37495">MFEPQPGMRVVVRYSDGGQLTDALGHVLAADADSVTVDSKRGPVRIERASIELAHEIPPAPQRPGPVHSTVSAADLRRISAQVWLPGESVWLNRDAVAEELTSDEGAISSVESGWLLRAAPGAGARANSALVLTDPQVPAEEALGAVEKWYIDRGLPPALQIFSGEAEGELDSASAQVSGLLRPAGFSPSDTWLTMTAPARDVGGAAQPPQGLEIVQSDQAHSVHLAAWGHDDTEDMRALLYSAPQVIFLSAVAVHPDGSKSLVGVVRLAIASKWGWLDNLVVNPQLRRRGAGKALVQAAARLASVQGIRSIGCDVLAANEEATALLAGLGFKEHHRFWFAVQEAAAGGNTEQPAGA</sequence>
<dbReference type="PANTHER" id="PTHR43877:SF1">
    <property type="entry name" value="ACETYLTRANSFERASE"/>
    <property type="match status" value="1"/>
</dbReference>
<dbReference type="PATRIC" id="fig|479117.4.peg.1453"/>
<dbReference type="Pfam" id="PF24553">
    <property type="entry name" value="Rv0428c_C"/>
    <property type="match status" value="1"/>
</dbReference>
<protein>
    <submittedName>
        <fullName evidence="4">Putative acetyltransferase</fullName>
    </submittedName>
</protein>
<name>A0A150H8I7_9MICO</name>
<keyword evidence="2" id="KW-0012">Acyltransferase</keyword>
<dbReference type="GO" id="GO:0016747">
    <property type="term" value="F:acyltransferase activity, transferring groups other than amino-acyl groups"/>
    <property type="evidence" value="ECO:0007669"/>
    <property type="project" value="InterPro"/>
</dbReference>
<dbReference type="EMBL" id="LQQC01000010">
    <property type="protein sequence ID" value="KXZ58417.1"/>
    <property type="molecule type" value="Genomic_DNA"/>
</dbReference>
<dbReference type="Proteomes" id="UP000243589">
    <property type="component" value="Unassembled WGS sequence"/>
</dbReference>
<dbReference type="InterPro" id="IPR000182">
    <property type="entry name" value="GNAT_dom"/>
</dbReference>
<accession>A0A150H8I7</accession>
<dbReference type="PROSITE" id="PS51186">
    <property type="entry name" value="GNAT"/>
    <property type="match status" value="1"/>
</dbReference>
<dbReference type="SUPFAM" id="SSF55729">
    <property type="entry name" value="Acyl-CoA N-acyltransferases (Nat)"/>
    <property type="match status" value="1"/>
</dbReference>